<dbReference type="Pfam" id="PF08140">
    <property type="entry name" value="Cuticle_1"/>
    <property type="match status" value="4"/>
</dbReference>
<keyword evidence="2" id="KW-0677">Repeat</keyword>
<name>A0A8J5JUA4_HOMAM</name>
<evidence type="ECO:0000313" key="3">
    <source>
        <dbReference type="EMBL" id="KAG7164432.1"/>
    </source>
</evidence>
<protein>
    <submittedName>
        <fullName evidence="3">Cuticle protein</fullName>
    </submittedName>
</protein>
<keyword evidence="1" id="KW-0193">Cuticle</keyword>
<evidence type="ECO:0000256" key="1">
    <source>
        <dbReference type="ARBA" id="ARBA00022460"/>
    </source>
</evidence>
<evidence type="ECO:0000256" key="2">
    <source>
        <dbReference type="ARBA" id="ARBA00022737"/>
    </source>
</evidence>
<dbReference type="Proteomes" id="UP000747542">
    <property type="component" value="Unassembled WGS sequence"/>
</dbReference>
<gene>
    <name evidence="3" type="ORF">Hamer_G003637</name>
</gene>
<dbReference type="InterPro" id="IPR012539">
    <property type="entry name" value="Cuticle_1"/>
</dbReference>
<reference evidence="3" key="1">
    <citation type="journal article" date="2021" name="Sci. Adv.">
        <title>The American lobster genome reveals insights on longevity, neural, and immune adaptations.</title>
        <authorList>
            <person name="Polinski J.M."/>
            <person name="Zimin A.V."/>
            <person name="Clark K.F."/>
            <person name="Kohn A.B."/>
            <person name="Sadowski N."/>
            <person name="Timp W."/>
            <person name="Ptitsyn A."/>
            <person name="Khanna P."/>
            <person name="Romanova D.Y."/>
            <person name="Williams P."/>
            <person name="Greenwood S.J."/>
            <person name="Moroz L.L."/>
            <person name="Walt D.R."/>
            <person name="Bodnar A.G."/>
        </authorList>
    </citation>
    <scope>NUCLEOTIDE SEQUENCE</scope>
    <source>
        <strain evidence="3">GMGI-L3</strain>
    </source>
</reference>
<keyword evidence="4" id="KW-1185">Reference proteome</keyword>
<dbReference type="GO" id="GO:0042302">
    <property type="term" value="F:structural constituent of cuticle"/>
    <property type="evidence" value="ECO:0007669"/>
    <property type="project" value="UniProtKB-KW"/>
</dbReference>
<accession>A0A8J5JUA4</accession>
<comment type="caution">
    <text evidence="3">The sequence shown here is derived from an EMBL/GenBank/DDBJ whole genome shotgun (WGS) entry which is preliminary data.</text>
</comment>
<sequence>MKATICMLAVGVSAQVGYSGIVSPTGANTQFSHEFAANIVLIGPSGIVTANGENRQLTAGEAQLHAGAHPVPVPHYVAQNFVYGPSGYITPTGQNVQYTHEQAANIVLTGPSVTCCRGAPVWECRGTVRQGPAPGRLGGVKHKLGGAVLLGVALRFSREKLLRKTKKKLLVKFDNLQTVAKMSRQALADSKKISCVQHPITGPGSRDHLAGAATICMLAVGVSAQVGYSGIVSPTGANTQFSHEFAANIVLIGPSGIVTANGENRQLTAGEAQLHAGAHPVPVPHYVAQNFVYGPSGYITPTGQNVQYTHEQAANIILTGPSGIVSRDGKNIQFHGYTTNTYH</sequence>
<dbReference type="EMBL" id="JAHLQT010025476">
    <property type="protein sequence ID" value="KAG7164432.1"/>
    <property type="molecule type" value="Genomic_DNA"/>
</dbReference>
<proteinExistence type="predicted"/>
<organism evidence="3 4">
    <name type="scientific">Homarus americanus</name>
    <name type="common">American lobster</name>
    <dbReference type="NCBI Taxonomy" id="6706"/>
    <lineage>
        <taxon>Eukaryota</taxon>
        <taxon>Metazoa</taxon>
        <taxon>Ecdysozoa</taxon>
        <taxon>Arthropoda</taxon>
        <taxon>Crustacea</taxon>
        <taxon>Multicrustacea</taxon>
        <taxon>Malacostraca</taxon>
        <taxon>Eumalacostraca</taxon>
        <taxon>Eucarida</taxon>
        <taxon>Decapoda</taxon>
        <taxon>Pleocyemata</taxon>
        <taxon>Astacidea</taxon>
        <taxon>Nephropoidea</taxon>
        <taxon>Nephropidae</taxon>
        <taxon>Homarus</taxon>
    </lineage>
</organism>
<evidence type="ECO:0000313" key="4">
    <source>
        <dbReference type="Proteomes" id="UP000747542"/>
    </source>
</evidence>
<dbReference type="AlphaFoldDB" id="A0A8J5JUA4"/>